<keyword evidence="2" id="KW-1185">Reference proteome</keyword>
<evidence type="ECO:0000313" key="1">
    <source>
        <dbReference type="EMBL" id="CAH1985430.1"/>
    </source>
</evidence>
<name>A0A9P0PIH9_ACAOB</name>
<reference evidence="1" key="1">
    <citation type="submission" date="2022-03" db="EMBL/GenBank/DDBJ databases">
        <authorList>
            <person name="Sayadi A."/>
        </authorList>
    </citation>
    <scope>NUCLEOTIDE SEQUENCE</scope>
</reference>
<dbReference type="EMBL" id="CAKOFQ010006979">
    <property type="protein sequence ID" value="CAH1985430.1"/>
    <property type="molecule type" value="Genomic_DNA"/>
</dbReference>
<dbReference type="Proteomes" id="UP001152888">
    <property type="component" value="Unassembled WGS sequence"/>
</dbReference>
<dbReference type="AlphaFoldDB" id="A0A9P0PIH9"/>
<proteinExistence type="predicted"/>
<sequence>MASYLTLRPPQIKVAEKNKCFDVLLKMLTYLGIHLSGIWKTSLPSEKALNLLS</sequence>
<evidence type="ECO:0000313" key="2">
    <source>
        <dbReference type="Proteomes" id="UP001152888"/>
    </source>
</evidence>
<organism evidence="1 2">
    <name type="scientific">Acanthoscelides obtectus</name>
    <name type="common">Bean weevil</name>
    <name type="synonym">Bruchus obtectus</name>
    <dbReference type="NCBI Taxonomy" id="200917"/>
    <lineage>
        <taxon>Eukaryota</taxon>
        <taxon>Metazoa</taxon>
        <taxon>Ecdysozoa</taxon>
        <taxon>Arthropoda</taxon>
        <taxon>Hexapoda</taxon>
        <taxon>Insecta</taxon>
        <taxon>Pterygota</taxon>
        <taxon>Neoptera</taxon>
        <taxon>Endopterygota</taxon>
        <taxon>Coleoptera</taxon>
        <taxon>Polyphaga</taxon>
        <taxon>Cucujiformia</taxon>
        <taxon>Chrysomeloidea</taxon>
        <taxon>Chrysomelidae</taxon>
        <taxon>Bruchinae</taxon>
        <taxon>Bruchini</taxon>
        <taxon>Acanthoscelides</taxon>
    </lineage>
</organism>
<gene>
    <name evidence="1" type="ORF">ACAOBT_LOCUS16669</name>
</gene>
<protein>
    <submittedName>
        <fullName evidence="1">Uncharacterized protein</fullName>
    </submittedName>
</protein>
<accession>A0A9P0PIH9</accession>
<comment type="caution">
    <text evidence="1">The sequence shown here is derived from an EMBL/GenBank/DDBJ whole genome shotgun (WGS) entry which is preliminary data.</text>
</comment>